<accession>X1B9N1</accession>
<name>X1B9N1_9ZZZZ</name>
<protein>
    <submittedName>
        <fullName evidence="1">Uncharacterized protein</fullName>
    </submittedName>
</protein>
<evidence type="ECO:0000313" key="1">
    <source>
        <dbReference type="EMBL" id="GAG80848.1"/>
    </source>
</evidence>
<sequence>KIPLVARTYPTPMAETRCQASLYPTAGNSA</sequence>
<gene>
    <name evidence="1" type="ORF">S01H4_33598</name>
</gene>
<dbReference type="EMBL" id="BART01017700">
    <property type="protein sequence ID" value="GAG80848.1"/>
    <property type="molecule type" value="Genomic_DNA"/>
</dbReference>
<proteinExistence type="predicted"/>
<dbReference type="AlphaFoldDB" id="X1B9N1"/>
<organism evidence="1">
    <name type="scientific">marine sediment metagenome</name>
    <dbReference type="NCBI Taxonomy" id="412755"/>
    <lineage>
        <taxon>unclassified sequences</taxon>
        <taxon>metagenomes</taxon>
        <taxon>ecological metagenomes</taxon>
    </lineage>
</organism>
<reference evidence="1" key="1">
    <citation type="journal article" date="2014" name="Front. Microbiol.">
        <title>High frequency of phylogenetically diverse reductive dehalogenase-homologous genes in deep subseafloor sedimentary metagenomes.</title>
        <authorList>
            <person name="Kawai M."/>
            <person name="Futagami T."/>
            <person name="Toyoda A."/>
            <person name="Takaki Y."/>
            <person name="Nishi S."/>
            <person name="Hori S."/>
            <person name="Arai W."/>
            <person name="Tsubouchi T."/>
            <person name="Morono Y."/>
            <person name="Uchiyama I."/>
            <person name="Ito T."/>
            <person name="Fujiyama A."/>
            <person name="Inagaki F."/>
            <person name="Takami H."/>
        </authorList>
    </citation>
    <scope>NUCLEOTIDE SEQUENCE</scope>
    <source>
        <strain evidence="1">Expedition CK06-06</strain>
    </source>
</reference>
<comment type="caution">
    <text evidence="1">The sequence shown here is derived from an EMBL/GenBank/DDBJ whole genome shotgun (WGS) entry which is preliminary data.</text>
</comment>
<feature type="non-terminal residue" evidence="1">
    <location>
        <position position="1"/>
    </location>
</feature>